<dbReference type="EC" id="2.7.4.6" evidence="3"/>
<keyword evidence="5" id="KW-0808">Transferase</keyword>
<dbReference type="GO" id="GO:0006183">
    <property type="term" value="P:GTP biosynthetic process"/>
    <property type="evidence" value="ECO:0007669"/>
    <property type="project" value="InterPro"/>
</dbReference>
<dbReference type="CDD" id="cd04413">
    <property type="entry name" value="NDPk_I"/>
    <property type="match status" value="1"/>
</dbReference>
<dbReference type="SUPFAM" id="SSF54919">
    <property type="entry name" value="Nucleoside diphosphate kinase, NDK"/>
    <property type="match status" value="1"/>
</dbReference>
<reference evidence="13" key="1">
    <citation type="journal article" date="2019" name="MBio">
        <title>Virus Genomes from Deep Sea Sediments Expand the Ocean Megavirome and Support Independent Origins of Viral Gigantism.</title>
        <authorList>
            <person name="Backstrom D."/>
            <person name="Yutin N."/>
            <person name="Jorgensen S.L."/>
            <person name="Dharamshi J."/>
            <person name="Homa F."/>
            <person name="Zaremba-Niedwiedzka K."/>
            <person name="Spang A."/>
            <person name="Wolf Y.I."/>
            <person name="Koonin E.V."/>
            <person name="Ettema T.J."/>
        </authorList>
    </citation>
    <scope>NUCLEOTIDE SEQUENCE</scope>
</reference>
<evidence type="ECO:0000256" key="10">
    <source>
        <dbReference type="ARBA" id="ARBA00022842"/>
    </source>
</evidence>
<name>A0A481YZH8_9VIRU</name>
<dbReference type="GO" id="GO:0005524">
    <property type="term" value="F:ATP binding"/>
    <property type="evidence" value="ECO:0007669"/>
    <property type="project" value="UniProtKB-KW"/>
</dbReference>
<keyword evidence="11" id="KW-0546">Nucleotide metabolism</keyword>
<feature type="domain" description="Nucleoside diphosphate kinase-like" evidence="12">
    <location>
        <begin position="1"/>
        <end position="129"/>
    </location>
</feature>
<keyword evidence="10" id="KW-0460">Magnesium</keyword>
<proteinExistence type="inferred from homology"/>
<dbReference type="InterPro" id="IPR034907">
    <property type="entry name" value="NDK-like_dom"/>
</dbReference>
<dbReference type="PRINTS" id="PR01243">
    <property type="entry name" value="NUCDPKINASE"/>
</dbReference>
<evidence type="ECO:0000256" key="4">
    <source>
        <dbReference type="ARBA" id="ARBA00017632"/>
    </source>
</evidence>
<dbReference type="Gene3D" id="3.30.70.141">
    <property type="entry name" value="Nucleoside diphosphate kinase-like domain"/>
    <property type="match status" value="1"/>
</dbReference>
<dbReference type="EMBL" id="MK500379">
    <property type="protein sequence ID" value="QBK88217.1"/>
    <property type="molecule type" value="Genomic_DNA"/>
</dbReference>
<dbReference type="GO" id="GO:0046872">
    <property type="term" value="F:metal ion binding"/>
    <property type="evidence" value="ECO:0007669"/>
    <property type="project" value="UniProtKB-KW"/>
</dbReference>
<evidence type="ECO:0000256" key="2">
    <source>
        <dbReference type="ARBA" id="ARBA00008142"/>
    </source>
</evidence>
<evidence type="ECO:0000256" key="5">
    <source>
        <dbReference type="ARBA" id="ARBA00022679"/>
    </source>
</evidence>
<keyword evidence="7" id="KW-0547">Nucleotide-binding</keyword>
<evidence type="ECO:0000313" key="13">
    <source>
        <dbReference type="EMBL" id="QBK88217.1"/>
    </source>
</evidence>
<comment type="cofactor">
    <cofactor evidence="1">
        <name>Mg(2+)</name>
        <dbReference type="ChEBI" id="CHEBI:18420"/>
    </cofactor>
</comment>
<evidence type="ECO:0000256" key="11">
    <source>
        <dbReference type="ARBA" id="ARBA00023080"/>
    </source>
</evidence>
<dbReference type="GO" id="GO:0006228">
    <property type="term" value="P:UTP biosynthetic process"/>
    <property type="evidence" value="ECO:0007669"/>
    <property type="project" value="InterPro"/>
</dbReference>
<evidence type="ECO:0000256" key="1">
    <source>
        <dbReference type="ARBA" id="ARBA00001946"/>
    </source>
</evidence>
<dbReference type="GO" id="GO:0004550">
    <property type="term" value="F:nucleoside diphosphate kinase activity"/>
    <property type="evidence" value="ECO:0007669"/>
    <property type="project" value="UniProtKB-EC"/>
</dbReference>
<protein>
    <recommendedName>
        <fullName evidence="4">Nucleoside diphosphate kinase</fullName>
        <ecNumber evidence="3">2.7.4.6</ecNumber>
    </recommendedName>
</protein>
<evidence type="ECO:0000256" key="6">
    <source>
        <dbReference type="ARBA" id="ARBA00022723"/>
    </source>
</evidence>
<dbReference type="InterPro" id="IPR001564">
    <property type="entry name" value="Nucleoside_diP_kinase"/>
</dbReference>
<dbReference type="SMART" id="SM00562">
    <property type="entry name" value="NDK"/>
    <property type="match status" value="1"/>
</dbReference>
<dbReference type="FunFam" id="3.30.70.141:FF:000003">
    <property type="entry name" value="Nucleoside diphosphate kinase"/>
    <property type="match status" value="1"/>
</dbReference>
<dbReference type="Pfam" id="PF00334">
    <property type="entry name" value="NDK"/>
    <property type="match status" value="1"/>
</dbReference>
<organism evidence="13">
    <name type="scientific">Marseillevirus LCMAC202</name>
    <dbReference type="NCBI Taxonomy" id="2506606"/>
    <lineage>
        <taxon>Viruses</taxon>
        <taxon>Varidnaviria</taxon>
        <taxon>Bamfordvirae</taxon>
        <taxon>Nucleocytoviricota</taxon>
        <taxon>Megaviricetes</taxon>
        <taxon>Pimascovirales</taxon>
        <taxon>Pimascovirales incertae sedis</taxon>
        <taxon>Marseilleviridae</taxon>
    </lineage>
</organism>
<evidence type="ECO:0000256" key="3">
    <source>
        <dbReference type="ARBA" id="ARBA00012966"/>
    </source>
</evidence>
<dbReference type="PROSITE" id="PS51374">
    <property type="entry name" value="NDPK_LIKE"/>
    <property type="match status" value="1"/>
</dbReference>
<keyword evidence="8 13" id="KW-0418">Kinase</keyword>
<dbReference type="InterPro" id="IPR036850">
    <property type="entry name" value="NDK-like_dom_sf"/>
</dbReference>
<accession>A0A481YZH8</accession>
<evidence type="ECO:0000259" key="12">
    <source>
        <dbReference type="SMART" id="SM00562"/>
    </source>
</evidence>
<comment type="similarity">
    <text evidence="2">Belongs to the NDK family.</text>
</comment>
<keyword evidence="9" id="KW-0067">ATP-binding</keyword>
<keyword evidence="6" id="KW-0479">Metal-binding</keyword>
<evidence type="ECO:0000256" key="8">
    <source>
        <dbReference type="ARBA" id="ARBA00022777"/>
    </source>
</evidence>
<evidence type="ECO:0000256" key="9">
    <source>
        <dbReference type="ARBA" id="ARBA00022840"/>
    </source>
</evidence>
<dbReference type="GO" id="GO:0006241">
    <property type="term" value="P:CTP biosynthetic process"/>
    <property type="evidence" value="ECO:0007669"/>
    <property type="project" value="InterPro"/>
</dbReference>
<gene>
    <name evidence="13" type="ORF">LCMAC202_05790</name>
</gene>
<sequence length="137" mass="15313">MTDFLVFAKPDAVRRNLVGEIIARFERKGFVLKDIKRVRPTAAQMEKHYEEHEGKPFFNGLVSFATSGPIVLMVWRGNIAAARALIGSTKPWEASPGTIRGELGSSTPDNLVHCSDSEESARRELDMCRFVYSLGQQ</sequence>
<evidence type="ECO:0000256" key="7">
    <source>
        <dbReference type="ARBA" id="ARBA00022741"/>
    </source>
</evidence>
<dbReference type="PANTHER" id="PTHR11349">
    <property type="entry name" value="NUCLEOSIDE DIPHOSPHATE KINASE"/>
    <property type="match status" value="1"/>
</dbReference>